<sequence length="131" mass="15323">MKRQDKIIYILGSLSVVMFMLLFLGGIAFFMTNRIDSANQNHARREQERQAELIQSGQIQEVAATEPEVTDIIWESRSEGTVFWTDQSNEEHSIPFYITSEEDVDYYPDAIREYPLNEYQTMFDQAIISDR</sequence>
<keyword evidence="1" id="KW-1133">Transmembrane helix</keyword>
<accession>A0A1G9D9H3</accession>
<evidence type="ECO:0000313" key="3">
    <source>
        <dbReference type="Proteomes" id="UP000199433"/>
    </source>
</evidence>
<reference evidence="3" key="1">
    <citation type="submission" date="2016-10" db="EMBL/GenBank/DDBJ databases">
        <authorList>
            <person name="Varghese N."/>
            <person name="Submissions S."/>
        </authorList>
    </citation>
    <scope>NUCLEOTIDE SEQUENCE [LARGE SCALE GENOMIC DNA]</scope>
    <source>
        <strain evidence="3">DSM 19181</strain>
    </source>
</reference>
<dbReference type="OrthoDB" id="9909447at2"/>
<keyword evidence="1" id="KW-0472">Membrane</keyword>
<feature type="transmembrane region" description="Helical" evidence="1">
    <location>
        <begin position="7"/>
        <end position="31"/>
    </location>
</feature>
<dbReference type="AlphaFoldDB" id="A0A1G9D9H3"/>
<dbReference type="Proteomes" id="UP000199433">
    <property type="component" value="Unassembled WGS sequence"/>
</dbReference>
<keyword evidence="1" id="KW-0812">Transmembrane</keyword>
<name>A0A1G9D9H3_9LACT</name>
<proteinExistence type="predicted"/>
<gene>
    <name evidence="2" type="ORF">SAMN04488098_104211</name>
</gene>
<organism evidence="2 3">
    <name type="scientific">Alkalibacterium thalassium</name>
    <dbReference type="NCBI Taxonomy" id="426701"/>
    <lineage>
        <taxon>Bacteria</taxon>
        <taxon>Bacillati</taxon>
        <taxon>Bacillota</taxon>
        <taxon>Bacilli</taxon>
        <taxon>Lactobacillales</taxon>
        <taxon>Carnobacteriaceae</taxon>
        <taxon>Alkalibacterium</taxon>
    </lineage>
</organism>
<keyword evidence="3" id="KW-1185">Reference proteome</keyword>
<evidence type="ECO:0000256" key="1">
    <source>
        <dbReference type="SAM" id="Phobius"/>
    </source>
</evidence>
<evidence type="ECO:0000313" key="2">
    <source>
        <dbReference type="EMBL" id="SDK60521.1"/>
    </source>
</evidence>
<dbReference type="EMBL" id="FNFK01000042">
    <property type="protein sequence ID" value="SDK60521.1"/>
    <property type="molecule type" value="Genomic_DNA"/>
</dbReference>
<protein>
    <submittedName>
        <fullName evidence="2">Uncharacterized protein</fullName>
    </submittedName>
</protein>
<dbReference type="RefSeq" id="WP_091268024.1">
    <property type="nucleotide sequence ID" value="NZ_FNFK01000042.1"/>
</dbReference>